<sequence length="69" mass="7976">MIGPKLTPQKKFSLMEARQQEALRQEEQALEATRAKTARLKAQRLEKEYQDSLKPKKPAVRAKRTAKAR</sequence>
<dbReference type="Proteomes" id="UP000596977">
    <property type="component" value="Unassembled WGS sequence"/>
</dbReference>
<keyword evidence="1" id="KW-0175">Coiled coil</keyword>
<reference evidence="3 4" key="1">
    <citation type="journal article" date="2014" name="Int. J. Syst. Evol. Microbiol.">
        <title>Complete genome sequence of Corynebacterium casei LMG S-19264T (=DSM 44701T), isolated from a smear-ripened cheese.</title>
        <authorList>
            <consortium name="US DOE Joint Genome Institute (JGI-PGF)"/>
            <person name="Walter F."/>
            <person name="Albersmeier A."/>
            <person name="Kalinowski J."/>
            <person name="Ruckert C."/>
        </authorList>
    </citation>
    <scope>NUCLEOTIDE SEQUENCE [LARGE SCALE GENOMIC DNA]</scope>
    <source>
        <strain evidence="3 4">CGMCC 1.15896</strain>
    </source>
</reference>
<feature type="coiled-coil region" evidence="1">
    <location>
        <begin position="16"/>
        <end position="43"/>
    </location>
</feature>
<dbReference type="AlphaFoldDB" id="A0A916VVP8"/>
<organism evidence="3 4">
    <name type="scientific">Pelagibacterium lentulum</name>
    <dbReference type="NCBI Taxonomy" id="2029865"/>
    <lineage>
        <taxon>Bacteria</taxon>
        <taxon>Pseudomonadati</taxon>
        <taxon>Pseudomonadota</taxon>
        <taxon>Alphaproteobacteria</taxon>
        <taxon>Hyphomicrobiales</taxon>
        <taxon>Devosiaceae</taxon>
        <taxon>Pelagibacterium</taxon>
    </lineage>
</organism>
<evidence type="ECO:0000256" key="1">
    <source>
        <dbReference type="SAM" id="Coils"/>
    </source>
</evidence>
<evidence type="ECO:0000313" key="4">
    <source>
        <dbReference type="Proteomes" id="UP000596977"/>
    </source>
</evidence>
<evidence type="ECO:0000313" key="3">
    <source>
        <dbReference type="EMBL" id="GGA41478.1"/>
    </source>
</evidence>
<evidence type="ECO:0000256" key="2">
    <source>
        <dbReference type="SAM" id="MobiDB-lite"/>
    </source>
</evidence>
<dbReference type="EMBL" id="BMKB01000001">
    <property type="protein sequence ID" value="GGA41478.1"/>
    <property type="molecule type" value="Genomic_DNA"/>
</dbReference>
<feature type="compositionally biased region" description="Basic residues" evidence="2">
    <location>
        <begin position="55"/>
        <end position="69"/>
    </location>
</feature>
<protein>
    <submittedName>
        <fullName evidence="3">Uncharacterized protein</fullName>
    </submittedName>
</protein>
<accession>A0A916VVP8</accession>
<keyword evidence="4" id="KW-1185">Reference proteome</keyword>
<gene>
    <name evidence="3" type="ORF">GCM10011499_08900</name>
</gene>
<proteinExistence type="predicted"/>
<dbReference type="RefSeq" id="WP_127073107.1">
    <property type="nucleotide sequence ID" value="NZ_BMKB01000001.1"/>
</dbReference>
<feature type="region of interest" description="Disordered" evidence="2">
    <location>
        <begin position="46"/>
        <end position="69"/>
    </location>
</feature>
<name>A0A916VVP8_9HYPH</name>
<comment type="caution">
    <text evidence="3">The sequence shown here is derived from an EMBL/GenBank/DDBJ whole genome shotgun (WGS) entry which is preliminary data.</text>
</comment>